<organism evidence="1 2">
    <name type="scientific">Methylophaga aminisulfidivorans MP</name>
    <dbReference type="NCBI Taxonomy" id="1026882"/>
    <lineage>
        <taxon>Bacteria</taxon>
        <taxon>Pseudomonadati</taxon>
        <taxon>Pseudomonadota</taxon>
        <taxon>Gammaproteobacteria</taxon>
        <taxon>Thiotrichales</taxon>
        <taxon>Piscirickettsiaceae</taxon>
        <taxon>Methylophaga</taxon>
    </lineage>
</organism>
<evidence type="ECO:0000313" key="2">
    <source>
        <dbReference type="Proteomes" id="UP000003544"/>
    </source>
</evidence>
<gene>
    <name evidence="1" type="ORF">MAMP_01447</name>
</gene>
<dbReference type="Proteomes" id="UP000003544">
    <property type="component" value="Unassembled WGS sequence"/>
</dbReference>
<name>F5SZB3_9GAMM</name>
<accession>F5SZB3</accession>
<dbReference type="AlphaFoldDB" id="F5SZB3"/>
<sequence>MPKINEPNKRAPDIAFSLKIHCILWRGHQLAALKHVPT</sequence>
<comment type="caution">
    <text evidence="1">The sequence shown here is derived from an EMBL/GenBank/DDBJ whole genome shotgun (WGS) entry which is preliminary data.</text>
</comment>
<reference evidence="1 2" key="1">
    <citation type="journal article" date="2011" name="J. Bacteriol.">
        <title>Draft genome sequence of Methylophaga aminisulfidivorans MP T.</title>
        <authorList>
            <person name="Han G.H."/>
            <person name="Kim W."/>
            <person name="Chun J."/>
            <person name="Kim S.W."/>
        </authorList>
    </citation>
    <scope>NUCLEOTIDE SEQUENCE [LARGE SCALE GENOMIC DNA]</scope>
    <source>
        <strain evidence="2">MP(T)</strain>
    </source>
</reference>
<dbReference type="EMBL" id="AFIG01000001">
    <property type="protein sequence ID" value="EGL54636.1"/>
    <property type="molecule type" value="Genomic_DNA"/>
</dbReference>
<protein>
    <submittedName>
        <fullName evidence="1">Uncharacterized protein</fullName>
    </submittedName>
</protein>
<keyword evidence="2" id="KW-1185">Reference proteome</keyword>
<evidence type="ECO:0000313" key="1">
    <source>
        <dbReference type="EMBL" id="EGL54636.1"/>
    </source>
</evidence>
<proteinExistence type="predicted"/>